<reference evidence="1" key="1">
    <citation type="submission" date="2022-09" db="EMBL/GenBank/DDBJ databases">
        <title>A Global Phylogenomic Analysis of the Shiitake Genus Lentinula.</title>
        <authorList>
            <consortium name="DOE Joint Genome Institute"/>
            <person name="Sierra-Patev S."/>
            <person name="Min B."/>
            <person name="Naranjo-Ortiz M."/>
            <person name="Looney B."/>
            <person name="Konkel Z."/>
            <person name="Slot J.C."/>
            <person name="Sakamoto Y."/>
            <person name="Steenwyk J.L."/>
            <person name="Rokas A."/>
            <person name="Carro J."/>
            <person name="Camarero S."/>
            <person name="Ferreira P."/>
            <person name="Molpeceres G."/>
            <person name="Ruiz-Duenas F.J."/>
            <person name="Serrano A."/>
            <person name="Henrissat B."/>
            <person name="Drula E."/>
            <person name="Hughes K.W."/>
            <person name="Mata J.L."/>
            <person name="Ishikawa N.K."/>
            <person name="Vargas-Isla R."/>
            <person name="Ushijima S."/>
            <person name="Smith C.A."/>
            <person name="Ahrendt S."/>
            <person name="Andreopoulos W."/>
            <person name="He G."/>
            <person name="Labutti K."/>
            <person name="Lipzen A."/>
            <person name="Ng V."/>
            <person name="Riley R."/>
            <person name="Sandor L."/>
            <person name="Barry K."/>
            <person name="Martinez A.T."/>
            <person name="Xiao Y."/>
            <person name="Gibbons J.G."/>
            <person name="Terashima K."/>
            <person name="Grigoriev I.V."/>
            <person name="Hibbett D.S."/>
        </authorList>
    </citation>
    <scope>NUCLEOTIDE SEQUENCE</scope>
    <source>
        <strain evidence="1">TMI1499</strain>
    </source>
</reference>
<feature type="non-terminal residue" evidence="1">
    <location>
        <position position="137"/>
    </location>
</feature>
<name>A0ACC1TSS0_9AGAR</name>
<proteinExistence type="predicted"/>
<evidence type="ECO:0000313" key="2">
    <source>
        <dbReference type="Proteomes" id="UP001163835"/>
    </source>
</evidence>
<dbReference type="Proteomes" id="UP001163835">
    <property type="component" value="Unassembled WGS sequence"/>
</dbReference>
<dbReference type="EMBL" id="MU795284">
    <property type="protein sequence ID" value="KAJ3807688.1"/>
    <property type="molecule type" value="Genomic_DNA"/>
</dbReference>
<evidence type="ECO:0000313" key="1">
    <source>
        <dbReference type="EMBL" id="KAJ3807688.1"/>
    </source>
</evidence>
<keyword evidence="2" id="KW-1185">Reference proteome</keyword>
<gene>
    <name evidence="1" type="ORF">F5876DRAFT_24864</name>
</gene>
<organism evidence="1 2">
    <name type="scientific">Lentinula aff. lateritia</name>
    <dbReference type="NCBI Taxonomy" id="2804960"/>
    <lineage>
        <taxon>Eukaryota</taxon>
        <taxon>Fungi</taxon>
        <taxon>Dikarya</taxon>
        <taxon>Basidiomycota</taxon>
        <taxon>Agaricomycotina</taxon>
        <taxon>Agaricomycetes</taxon>
        <taxon>Agaricomycetidae</taxon>
        <taxon>Agaricales</taxon>
        <taxon>Marasmiineae</taxon>
        <taxon>Omphalotaceae</taxon>
        <taxon>Lentinula</taxon>
    </lineage>
</organism>
<protein>
    <submittedName>
        <fullName evidence="1">Uncharacterized protein</fullName>
    </submittedName>
</protein>
<sequence>PSSSNDPFRALSAHAIRQPGPPVCCLTPLPPIEPVEDEVLLSFEEWKEKQAALQTSSKVNGKGEPPNHTSAAAGNPAQVNAGREIRSSAAENAVPVTPSEMLDASDSDNTSEKLPPHFQVPLTDRFNYAGTDCSARV</sequence>
<comment type="caution">
    <text evidence="1">The sequence shown here is derived from an EMBL/GenBank/DDBJ whole genome shotgun (WGS) entry which is preliminary data.</text>
</comment>
<accession>A0ACC1TSS0</accession>
<feature type="non-terminal residue" evidence="1">
    <location>
        <position position="1"/>
    </location>
</feature>